<dbReference type="Pfam" id="PF00535">
    <property type="entry name" value="Glycos_transf_2"/>
    <property type="match status" value="1"/>
</dbReference>
<dbReference type="InterPro" id="IPR029044">
    <property type="entry name" value="Nucleotide-diphossugar_trans"/>
</dbReference>
<protein>
    <submittedName>
        <fullName evidence="3">Glycosyltransferase family 2 protein</fullName>
    </submittedName>
</protein>
<reference evidence="3 4" key="1">
    <citation type="submission" date="2020-02" db="EMBL/GenBank/DDBJ databases">
        <title>Genomic and physiological characterization of two novel Nitrospinaceae genera.</title>
        <authorList>
            <person name="Mueller A.J."/>
            <person name="Jung M.-Y."/>
            <person name="Strachan C.R."/>
            <person name="Herbold C.W."/>
            <person name="Kirkegaard R.H."/>
            <person name="Daims H."/>
        </authorList>
    </citation>
    <scope>NUCLEOTIDE SEQUENCE [LARGE SCALE GENOMIC DNA]</scope>
    <source>
        <strain evidence="3">EB</strain>
    </source>
</reference>
<dbReference type="Proteomes" id="UP000594688">
    <property type="component" value="Chromosome"/>
</dbReference>
<dbReference type="InterPro" id="IPR050256">
    <property type="entry name" value="Glycosyltransferase_2"/>
</dbReference>
<sequence>MYQEKTVAVLIPAYNEEKLIRQVMETLPDWVDHIVVVDDRSRDKTVEKIREFMAEDSRVQLIEHEKNTGVGGALETGYRACREAGYDITVVMNGDAQMHPDDLPAIVKPLAEGRADYAKGNRLLHGEAWRIIPRVRYLGNAVLSLLTKIASGYWHVADSQCGFTAINKEALAVLDIDPLFPRYGVPNDILVKLNIESMRVKDVPIRPVYGVGEKSKMKISKVIPDISMLLLRLFIRRLVSKYVIRDFHPLVFFYVFGLLTFPPGFASGLYYFFYRLFIGKVTPVTALFAAFLTLMGLMFLLFAMMFDMEQNRNLKGD</sequence>
<dbReference type="AlphaFoldDB" id="A0A7T0G009"/>
<dbReference type="EMBL" id="CP048685">
    <property type="protein sequence ID" value="QPJ62090.1"/>
    <property type="molecule type" value="Genomic_DNA"/>
</dbReference>
<proteinExistence type="predicted"/>
<dbReference type="CDD" id="cd04179">
    <property type="entry name" value="DPM_DPG-synthase_like"/>
    <property type="match status" value="1"/>
</dbReference>
<gene>
    <name evidence="3" type="ORF">G3M70_09495</name>
</gene>
<name>A0A7T0G009_9BACT</name>
<evidence type="ECO:0000259" key="2">
    <source>
        <dbReference type="Pfam" id="PF00535"/>
    </source>
</evidence>
<evidence type="ECO:0000256" key="1">
    <source>
        <dbReference type="SAM" id="Phobius"/>
    </source>
</evidence>
<dbReference type="InterPro" id="IPR001173">
    <property type="entry name" value="Glyco_trans_2-like"/>
</dbReference>
<keyword evidence="1" id="KW-1133">Transmembrane helix</keyword>
<evidence type="ECO:0000313" key="4">
    <source>
        <dbReference type="Proteomes" id="UP000594688"/>
    </source>
</evidence>
<evidence type="ECO:0000313" key="3">
    <source>
        <dbReference type="EMBL" id="QPJ62090.1"/>
    </source>
</evidence>
<organism evidence="3 4">
    <name type="scientific">Candidatus Nitronauta litoralis</name>
    <dbReference type="NCBI Taxonomy" id="2705533"/>
    <lineage>
        <taxon>Bacteria</taxon>
        <taxon>Pseudomonadati</taxon>
        <taxon>Nitrospinota/Tectimicrobiota group</taxon>
        <taxon>Nitrospinota</taxon>
        <taxon>Nitrospinia</taxon>
        <taxon>Nitrospinales</taxon>
        <taxon>Nitrospinaceae</taxon>
        <taxon>Candidatus Nitronauta</taxon>
    </lineage>
</organism>
<dbReference type="PANTHER" id="PTHR48090:SF7">
    <property type="entry name" value="RFBJ PROTEIN"/>
    <property type="match status" value="1"/>
</dbReference>
<feature type="domain" description="Glycosyltransferase 2-like" evidence="2">
    <location>
        <begin position="9"/>
        <end position="171"/>
    </location>
</feature>
<accession>A0A7T0G009</accession>
<feature type="transmembrane region" description="Helical" evidence="1">
    <location>
        <begin position="251"/>
        <end position="273"/>
    </location>
</feature>
<dbReference type="PANTHER" id="PTHR48090">
    <property type="entry name" value="UNDECAPRENYL-PHOSPHATE 4-DEOXY-4-FORMAMIDO-L-ARABINOSE TRANSFERASE-RELATED"/>
    <property type="match status" value="1"/>
</dbReference>
<dbReference type="Gene3D" id="3.90.550.10">
    <property type="entry name" value="Spore Coat Polysaccharide Biosynthesis Protein SpsA, Chain A"/>
    <property type="match status" value="1"/>
</dbReference>
<dbReference type="SUPFAM" id="SSF53448">
    <property type="entry name" value="Nucleotide-diphospho-sugar transferases"/>
    <property type="match status" value="1"/>
</dbReference>
<dbReference type="GO" id="GO:0016740">
    <property type="term" value="F:transferase activity"/>
    <property type="evidence" value="ECO:0007669"/>
    <property type="project" value="UniProtKB-KW"/>
</dbReference>
<keyword evidence="1" id="KW-0812">Transmembrane</keyword>
<feature type="transmembrane region" description="Helical" evidence="1">
    <location>
        <begin position="285"/>
        <end position="306"/>
    </location>
</feature>
<keyword evidence="1" id="KW-0472">Membrane</keyword>
<keyword evidence="3" id="KW-0808">Transferase</keyword>
<dbReference type="KEGG" id="nli:G3M70_09495"/>